<dbReference type="GeneID" id="13354433"/>
<dbReference type="PANTHER" id="PTHR48020:SF12">
    <property type="entry name" value="PROTON MYO-INOSITOL COTRANSPORTER"/>
    <property type="match status" value="1"/>
</dbReference>
<dbReference type="BioCyc" id="MBOU1201294:BN140_RS03535-MONOMER"/>
<feature type="transmembrane region" description="Helical" evidence="7">
    <location>
        <begin position="82"/>
        <end position="104"/>
    </location>
</feature>
<dbReference type="InterPro" id="IPR003663">
    <property type="entry name" value="Sugar/inositol_transpt"/>
</dbReference>
<keyword evidence="6 7" id="KW-0472">Membrane</keyword>
<dbReference type="PROSITE" id="PS00216">
    <property type="entry name" value="SUGAR_TRANSPORT_1"/>
    <property type="match status" value="2"/>
</dbReference>
<dbReference type="Gene3D" id="1.20.1250.20">
    <property type="entry name" value="MFS general substrate transporter like domains"/>
    <property type="match status" value="1"/>
</dbReference>
<accession>I7LJ47</accession>
<dbReference type="Proteomes" id="UP000009007">
    <property type="component" value="Chromosome I"/>
</dbReference>
<dbReference type="KEGG" id="mbg:BN140_0704"/>
<dbReference type="InterPro" id="IPR036259">
    <property type="entry name" value="MFS_trans_sf"/>
</dbReference>
<dbReference type="RefSeq" id="WP_014866604.1">
    <property type="nucleotide sequence ID" value="NC_018227.2"/>
</dbReference>
<keyword evidence="5 7" id="KW-1133">Transmembrane helix</keyword>
<evidence type="ECO:0000256" key="1">
    <source>
        <dbReference type="ARBA" id="ARBA00004141"/>
    </source>
</evidence>
<keyword evidence="10" id="KW-1185">Reference proteome</keyword>
<dbReference type="PROSITE" id="PS50850">
    <property type="entry name" value="MFS"/>
    <property type="match status" value="1"/>
</dbReference>
<dbReference type="NCBIfam" id="TIGR00879">
    <property type="entry name" value="SP"/>
    <property type="match status" value="1"/>
</dbReference>
<comment type="similarity">
    <text evidence="2">Belongs to the major facilitator superfamily. Sugar transporter (TC 2.A.1.1) family.</text>
</comment>
<dbReference type="PANTHER" id="PTHR48020">
    <property type="entry name" value="PROTON MYO-INOSITOL COTRANSPORTER"/>
    <property type="match status" value="1"/>
</dbReference>
<dbReference type="SUPFAM" id="SSF103473">
    <property type="entry name" value="MFS general substrate transporter"/>
    <property type="match status" value="1"/>
</dbReference>
<feature type="transmembrane region" description="Helical" evidence="7">
    <location>
        <begin position="348"/>
        <end position="374"/>
    </location>
</feature>
<dbReference type="AlphaFoldDB" id="I7LJ47"/>
<comment type="subcellular location">
    <subcellularLocation>
        <location evidence="1">Membrane</location>
        <topology evidence="1">Multi-pass membrane protein</topology>
    </subcellularLocation>
</comment>
<dbReference type="InterPro" id="IPR005828">
    <property type="entry name" value="MFS_sugar_transport-like"/>
</dbReference>
<evidence type="ECO:0000256" key="2">
    <source>
        <dbReference type="ARBA" id="ARBA00010992"/>
    </source>
</evidence>
<protein>
    <submittedName>
        <fullName evidence="9">D-xylose-proton symporter</fullName>
    </submittedName>
</protein>
<dbReference type="HOGENOM" id="CLU_001265_30_5_2"/>
<feature type="domain" description="Major facilitator superfamily (MFS) profile" evidence="8">
    <location>
        <begin position="15"/>
        <end position="441"/>
    </location>
</feature>
<organism evidence="9 10">
    <name type="scientific">Methanoculleus bourgensis (strain ATCC 43281 / DSM 3045 / OCM 15 / MS2)</name>
    <name type="common">Methanogenium bourgense</name>
    <dbReference type="NCBI Taxonomy" id="1201294"/>
    <lineage>
        <taxon>Archaea</taxon>
        <taxon>Methanobacteriati</taxon>
        <taxon>Methanobacteriota</taxon>
        <taxon>Stenosarchaea group</taxon>
        <taxon>Methanomicrobia</taxon>
        <taxon>Methanomicrobiales</taxon>
        <taxon>Methanomicrobiaceae</taxon>
        <taxon>Methanoculleus</taxon>
    </lineage>
</organism>
<feature type="transmembrane region" description="Helical" evidence="7">
    <location>
        <begin position="248"/>
        <end position="270"/>
    </location>
</feature>
<dbReference type="GO" id="GO:0022857">
    <property type="term" value="F:transmembrane transporter activity"/>
    <property type="evidence" value="ECO:0007669"/>
    <property type="project" value="InterPro"/>
</dbReference>
<feature type="transmembrane region" description="Helical" evidence="7">
    <location>
        <begin position="139"/>
        <end position="163"/>
    </location>
</feature>
<evidence type="ECO:0000259" key="8">
    <source>
        <dbReference type="PROSITE" id="PS50850"/>
    </source>
</evidence>
<evidence type="ECO:0000313" key="10">
    <source>
        <dbReference type="Proteomes" id="UP000009007"/>
    </source>
</evidence>
<feature type="transmembrane region" description="Helical" evidence="7">
    <location>
        <begin position="169"/>
        <end position="188"/>
    </location>
</feature>
<feature type="transmembrane region" description="Helical" evidence="7">
    <location>
        <begin position="282"/>
        <end position="308"/>
    </location>
</feature>
<dbReference type="FunFam" id="1.20.1250.20:FF:000073">
    <property type="entry name" value="MFS myo-inositol transporter, putative"/>
    <property type="match status" value="1"/>
</dbReference>
<reference evidence="10" key="1">
    <citation type="journal article" date="2012" name="J. Bacteriol.">
        <title>Complete genome sequence of the hydrogenotrophic, methanogenic archaeon Methanoculleus bourgensis strain MS2T, isolated from a sewage sludge digester.</title>
        <authorList>
            <person name="Maus I."/>
            <person name="Wibberg D."/>
            <person name="Stantscheff R."/>
            <person name="Eikmeyer F.G."/>
            <person name="Seffner A."/>
            <person name="Boelter J."/>
            <person name="Szczepanowski R."/>
            <person name="Blom J."/>
            <person name="Jaenicke S."/>
            <person name="Konig H."/>
            <person name="Puhler A."/>
            <person name="Schluter A."/>
        </authorList>
    </citation>
    <scope>NUCLEOTIDE SEQUENCE [LARGE SCALE GENOMIC DNA]</scope>
    <source>
        <strain evidence="10">ATCC 43281 / DSM 3045 / OCM 15 / MS2</strain>
    </source>
</reference>
<dbReference type="InterPro" id="IPR050814">
    <property type="entry name" value="Myo-inositol_Transporter"/>
</dbReference>
<keyword evidence="4 7" id="KW-0812">Transmembrane</keyword>
<evidence type="ECO:0000256" key="6">
    <source>
        <dbReference type="ARBA" id="ARBA00023136"/>
    </source>
</evidence>
<feature type="transmembrane region" description="Helical" evidence="7">
    <location>
        <begin position="419"/>
        <end position="437"/>
    </location>
</feature>
<evidence type="ECO:0000256" key="5">
    <source>
        <dbReference type="ARBA" id="ARBA00022989"/>
    </source>
</evidence>
<feature type="transmembrane region" description="Helical" evidence="7">
    <location>
        <begin position="46"/>
        <end position="70"/>
    </location>
</feature>
<name>I7LJ47_METBM</name>
<feature type="transmembrane region" description="Helical" evidence="7">
    <location>
        <begin position="12"/>
        <end position="40"/>
    </location>
</feature>
<feature type="transmembrane region" description="Helical" evidence="7">
    <location>
        <begin position="110"/>
        <end position="127"/>
    </location>
</feature>
<dbReference type="Pfam" id="PF00083">
    <property type="entry name" value="Sugar_tr"/>
    <property type="match status" value="1"/>
</dbReference>
<keyword evidence="3" id="KW-0813">Transport</keyword>
<dbReference type="PATRIC" id="fig|1201294.9.peg.772"/>
<dbReference type="EMBL" id="HE964772">
    <property type="protein sequence ID" value="CCJ35627.1"/>
    <property type="molecule type" value="Genomic_DNA"/>
</dbReference>
<proteinExistence type="inferred from homology"/>
<dbReference type="PRINTS" id="PR00171">
    <property type="entry name" value="SUGRTRNSPORT"/>
</dbReference>
<feature type="transmembrane region" description="Helical" evidence="7">
    <location>
        <begin position="315"/>
        <end position="336"/>
    </location>
</feature>
<feature type="transmembrane region" description="Helical" evidence="7">
    <location>
        <begin position="386"/>
        <end position="407"/>
    </location>
</feature>
<dbReference type="InterPro" id="IPR005829">
    <property type="entry name" value="Sugar_transporter_CS"/>
</dbReference>
<sequence>MTSERGKVTGFVLVVAAIAAIAGILFGFDTGVISGAILFINEEFSLTSVMTEVAVSSVLVGAIIGALFGGPLSDRVGRRSSILAASVIFLIGTFVVVLSSLFSIFLIGRILIGIAIGIASFVAPLYISEVAPESIRGALVSLNQLLITIGILIAYGVNFYFAAAGDWRAMFFAGVIPGTILLIGMYLMPRSPRWLVFINRPDAAAGVLQKIRGTPDVSEELNDIVKSVREEGAGTWSDLVAPAVRLPLALGVGLAVLQQATGINTVIYYAPTIFQFAGLAEATASIAATVGIGIVNVLVTLVAIWLVDRAGRRPLLLWSVAGMGIAMLILGIGFALSNSSAGQMAVSLGLVTAIGLIIYVASFAVGLGPIFWLIISEIYPLSVRGLAMSLATVTNWAANFIIAATFLSMVNLIGQSGVFLLYALVALFAWLFIFKLVPETKGMSLEQIEAYFRSRAHRRLGGEEKGVE</sequence>
<dbReference type="InterPro" id="IPR020846">
    <property type="entry name" value="MFS_dom"/>
</dbReference>
<evidence type="ECO:0000256" key="4">
    <source>
        <dbReference type="ARBA" id="ARBA00022692"/>
    </source>
</evidence>
<dbReference type="GO" id="GO:0016020">
    <property type="term" value="C:membrane"/>
    <property type="evidence" value="ECO:0007669"/>
    <property type="project" value="UniProtKB-SubCell"/>
</dbReference>
<evidence type="ECO:0000256" key="3">
    <source>
        <dbReference type="ARBA" id="ARBA00022448"/>
    </source>
</evidence>
<evidence type="ECO:0000313" key="9">
    <source>
        <dbReference type="EMBL" id="CCJ35627.1"/>
    </source>
</evidence>
<dbReference type="PROSITE" id="PS00217">
    <property type="entry name" value="SUGAR_TRANSPORT_2"/>
    <property type="match status" value="1"/>
</dbReference>
<evidence type="ECO:0000256" key="7">
    <source>
        <dbReference type="SAM" id="Phobius"/>
    </source>
</evidence>
<gene>
    <name evidence="9" type="primary">xylE</name>
    <name evidence="9" type="ordered locus">BN140_0704</name>
</gene>